<dbReference type="GO" id="GO:0006508">
    <property type="term" value="P:proteolysis"/>
    <property type="evidence" value="ECO:0007669"/>
    <property type="project" value="InterPro"/>
</dbReference>
<evidence type="ECO:0000256" key="1">
    <source>
        <dbReference type="ARBA" id="ARBA00023157"/>
    </source>
</evidence>
<organism evidence="4 5">
    <name type="scientific">Apolygus lucorum</name>
    <name type="common">Small green plant bug</name>
    <name type="synonym">Lygocoris lucorum</name>
    <dbReference type="NCBI Taxonomy" id="248454"/>
    <lineage>
        <taxon>Eukaryota</taxon>
        <taxon>Metazoa</taxon>
        <taxon>Ecdysozoa</taxon>
        <taxon>Arthropoda</taxon>
        <taxon>Hexapoda</taxon>
        <taxon>Insecta</taxon>
        <taxon>Pterygota</taxon>
        <taxon>Neoptera</taxon>
        <taxon>Paraneoptera</taxon>
        <taxon>Hemiptera</taxon>
        <taxon>Heteroptera</taxon>
        <taxon>Panheteroptera</taxon>
        <taxon>Cimicomorpha</taxon>
        <taxon>Miridae</taxon>
        <taxon>Mirini</taxon>
        <taxon>Apolygus</taxon>
    </lineage>
</organism>
<dbReference type="EMBL" id="WIXP02000006">
    <property type="protein sequence ID" value="KAF6210105.1"/>
    <property type="molecule type" value="Genomic_DNA"/>
</dbReference>
<keyword evidence="5" id="KW-1185">Reference proteome</keyword>
<reference evidence="4" key="1">
    <citation type="journal article" date="2021" name="Mol. Ecol. Resour.">
        <title>Apolygus lucorum genome provides insights into omnivorousness and mesophyll feeding.</title>
        <authorList>
            <person name="Liu Y."/>
            <person name="Liu H."/>
            <person name="Wang H."/>
            <person name="Huang T."/>
            <person name="Liu B."/>
            <person name="Yang B."/>
            <person name="Yin L."/>
            <person name="Li B."/>
            <person name="Zhang Y."/>
            <person name="Zhang S."/>
            <person name="Jiang F."/>
            <person name="Zhang X."/>
            <person name="Ren Y."/>
            <person name="Wang B."/>
            <person name="Wang S."/>
            <person name="Lu Y."/>
            <person name="Wu K."/>
            <person name="Fan W."/>
            <person name="Wang G."/>
        </authorList>
    </citation>
    <scope>NUCLEOTIDE SEQUENCE</scope>
    <source>
        <strain evidence="4">12Hb</strain>
    </source>
</reference>
<keyword evidence="1" id="KW-1015">Disulfide bond</keyword>
<comment type="caution">
    <text evidence="4">The sequence shown here is derived from an EMBL/GenBank/DDBJ whole genome shotgun (WGS) entry which is preliminary data.</text>
</comment>
<evidence type="ECO:0000313" key="5">
    <source>
        <dbReference type="Proteomes" id="UP000466442"/>
    </source>
</evidence>
<gene>
    <name evidence="4" type="ORF">GE061_015861</name>
</gene>
<dbReference type="SUPFAM" id="SSF50494">
    <property type="entry name" value="Trypsin-like serine proteases"/>
    <property type="match status" value="1"/>
</dbReference>
<dbReference type="AlphaFoldDB" id="A0A8S9XR99"/>
<feature type="domain" description="Peptidase S1" evidence="3">
    <location>
        <begin position="30"/>
        <end position="261"/>
    </location>
</feature>
<accession>A0A8S9XR99</accession>
<dbReference type="InterPro" id="IPR051487">
    <property type="entry name" value="Ser/Thr_Proteases_Immune/Dev"/>
</dbReference>
<dbReference type="Gene3D" id="2.40.10.10">
    <property type="entry name" value="Trypsin-like serine proteases"/>
    <property type="match status" value="2"/>
</dbReference>
<sequence>MIHRCAELFPKSCSRFRGSSVVLVGLAEAVVYGRFVSNEVKNRNFAYAISIMKHSQVHCAGILVKLEWTLTACSCVGYFFHRKFREYRIDTIVLIGGTIENVVTSHNYERVQLRKATDVVHHPNCSEGRGGQVWGHDFGMYESEKFELKKELRPAHLHPEDRLRDMILLWVSLEAVCETIGWGMTVINFTTQYFKPSNTLKVADVHLMDWGECGLKLCQQPLSICDEKIYGLGKLCAMNINGSDSCDKDEGGKQFVRGARH</sequence>
<protein>
    <recommendedName>
        <fullName evidence="3">Peptidase S1 domain-containing protein</fullName>
    </recommendedName>
</protein>
<dbReference type="PANTHER" id="PTHR24256">
    <property type="entry name" value="TRYPTASE-RELATED"/>
    <property type="match status" value="1"/>
</dbReference>
<evidence type="ECO:0000313" key="4">
    <source>
        <dbReference type="EMBL" id="KAF6210105.1"/>
    </source>
</evidence>
<dbReference type="InterPro" id="IPR043504">
    <property type="entry name" value="Peptidase_S1_PA_chymotrypsin"/>
</dbReference>
<dbReference type="InterPro" id="IPR009003">
    <property type="entry name" value="Peptidase_S1_PA"/>
</dbReference>
<evidence type="ECO:0000256" key="2">
    <source>
        <dbReference type="ARBA" id="ARBA00024195"/>
    </source>
</evidence>
<dbReference type="PROSITE" id="PS50240">
    <property type="entry name" value="TRYPSIN_DOM"/>
    <property type="match status" value="1"/>
</dbReference>
<evidence type="ECO:0000259" key="3">
    <source>
        <dbReference type="PROSITE" id="PS50240"/>
    </source>
</evidence>
<dbReference type="InterPro" id="IPR001254">
    <property type="entry name" value="Trypsin_dom"/>
</dbReference>
<dbReference type="Pfam" id="PF00089">
    <property type="entry name" value="Trypsin"/>
    <property type="match status" value="1"/>
</dbReference>
<proteinExistence type="inferred from homology"/>
<name>A0A8S9XR99_APOLU</name>
<dbReference type="Proteomes" id="UP000466442">
    <property type="component" value="Unassembled WGS sequence"/>
</dbReference>
<dbReference type="GO" id="GO:0004252">
    <property type="term" value="F:serine-type endopeptidase activity"/>
    <property type="evidence" value="ECO:0007669"/>
    <property type="project" value="InterPro"/>
</dbReference>
<comment type="similarity">
    <text evidence="2">Belongs to the peptidase S1 family. CLIP subfamily.</text>
</comment>